<accession>D5E447</accession>
<proteinExistence type="predicted"/>
<dbReference type="GO" id="GO:0046983">
    <property type="term" value="F:protein dimerization activity"/>
    <property type="evidence" value="ECO:0007669"/>
    <property type="project" value="InterPro"/>
</dbReference>
<evidence type="ECO:0000313" key="3">
    <source>
        <dbReference type="Proteomes" id="UP000000935"/>
    </source>
</evidence>
<keyword evidence="3" id="KW-1185">Reference proteome</keyword>
<dbReference type="RefSeq" id="WP_013059961.1">
    <property type="nucleotide sequence ID" value="NC_014023.1"/>
</dbReference>
<feature type="domain" description="Sin" evidence="1">
    <location>
        <begin position="1"/>
        <end position="37"/>
    </location>
</feature>
<organism evidence="2 3">
    <name type="scientific">Priestia megaterium (strain ATCC 12872 / QMB1551)</name>
    <name type="common">Bacillus megaterium</name>
    <dbReference type="NCBI Taxonomy" id="545693"/>
    <lineage>
        <taxon>Bacteria</taxon>
        <taxon>Bacillati</taxon>
        <taxon>Bacillota</taxon>
        <taxon>Bacilli</taxon>
        <taxon>Bacillales</taxon>
        <taxon>Bacillaceae</taxon>
        <taxon>Priestia</taxon>
    </lineage>
</organism>
<name>D5E447_PRIM1</name>
<dbReference type="EMBL" id="CP001990">
    <property type="protein sequence ID" value="ADE72572.1"/>
    <property type="molecule type" value="Genomic_DNA"/>
</dbReference>
<sequence>MSKEDSKFDQEWISLMKEAYQLGLLIVEVKEFIYLNQKEPVSK</sequence>
<dbReference type="InterPro" id="IPR036281">
    <property type="entry name" value="SinR/SinI_dimer_dom_sf"/>
</dbReference>
<reference evidence="2 3" key="1">
    <citation type="journal article" date="2011" name="J. Bacteriol.">
        <title>Genome sequences of the biotechnologically important Bacillus megaterium strains QM B1551 and DSM319.</title>
        <authorList>
            <person name="Eppinger M."/>
            <person name="Bunk B."/>
            <person name="Johns M.A."/>
            <person name="Edirisinghe J.N."/>
            <person name="Kutumbaka K.K."/>
            <person name="Koenig S.S."/>
            <person name="Huot Creasy H."/>
            <person name="Rosovitz M.J."/>
            <person name="Riley D.R."/>
            <person name="Daugherty S."/>
            <person name="Martin M."/>
            <person name="Elbourne L.D."/>
            <person name="Paulsen I."/>
            <person name="Biedendieck R."/>
            <person name="Braun C."/>
            <person name="Grayburn S."/>
            <person name="Dhingra S."/>
            <person name="Lukyanchuk V."/>
            <person name="Ball B."/>
            <person name="Ul-Qamar R."/>
            <person name="Seibel J."/>
            <person name="Bremer E."/>
            <person name="Jahn D."/>
            <person name="Ravel J."/>
            <person name="Vary P.S."/>
        </authorList>
    </citation>
    <scope>NUCLEOTIDE SEQUENCE [LARGE SCALE GENOMIC DNA]</scope>
    <source>
        <strain evidence="3">ATCC 12872 / QMB1551</strain>
        <plasmid evidence="2">pBM700</plasmid>
    </source>
</reference>
<evidence type="ECO:0000313" key="2">
    <source>
        <dbReference type="EMBL" id="ADE72572.1"/>
    </source>
</evidence>
<dbReference type="HOGENOM" id="CLU_3229719_0_0_9"/>
<evidence type="ECO:0000259" key="1">
    <source>
        <dbReference type="PROSITE" id="PS51500"/>
    </source>
</evidence>
<geneLocation type="plasmid" evidence="2 3">
    <name>pBM700</name>
</geneLocation>
<gene>
    <name evidence="2" type="ordered locus">BMQ_pBM70030</name>
</gene>
<dbReference type="GO" id="GO:0006355">
    <property type="term" value="P:regulation of DNA-templated transcription"/>
    <property type="evidence" value="ECO:0007669"/>
    <property type="project" value="InterPro"/>
</dbReference>
<dbReference type="SUPFAM" id="SSF47406">
    <property type="entry name" value="SinR repressor dimerisation domain-like"/>
    <property type="match status" value="1"/>
</dbReference>
<protein>
    <recommendedName>
        <fullName evidence="1">Sin domain-containing protein</fullName>
    </recommendedName>
</protein>
<dbReference type="PROSITE" id="PS51500">
    <property type="entry name" value="SIN"/>
    <property type="match status" value="1"/>
</dbReference>
<dbReference type="KEGG" id="bmq:BMQ_pBM70030"/>
<keyword evidence="2" id="KW-0614">Plasmid</keyword>
<dbReference type="Proteomes" id="UP000000935">
    <property type="component" value="Plasmid pBM700"/>
</dbReference>
<dbReference type="InterPro" id="IPR010981">
    <property type="entry name" value="SinR/SinI_dimer_dom"/>
</dbReference>
<dbReference type="AlphaFoldDB" id="D5E447"/>